<evidence type="ECO:0000256" key="4">
    <source>
        <dbReference type="SAM" id="MobiDB-lite"/>
    </source>
</evidence>
<dbReference type="RefSeq" id="WP_013673031.1">
    <property type="nucleotide sequence ID" value="NC_015312.1"/>
</dbReference>
<dbReference type="Pfam" id="PF03990">
    <property type="entry name" value="DUF348"/>
    <property type="match status" value="3"/>
</dbReference>
<evidence type="ECO:0000259" key="5">
    <source>
        <dbReference type="PROSITE" id="PS51109"/>
    </source>
</evidence>
<protein>
    <submittedName>
        <fullName evidence="6">Transglycosylase-like domain protein</fullName>
    </submittedName>
</protein>
<feature type="compositionally biased region" description="Low complexity" evidence="4">
    <location>
        <begin position="323"/>
        <end position="341"/>
    </location>
</feature>
<dbReference type="InterPro" id="IPR007137">
    <property type="entry name" value="DUF348"/>
</dbReference>
<dbReference type="SMART" id="SM01208">
    <property type="entry name" value="G5"/>
    <property type="match status" value="1"/>
</dbReference>
<dbReference type="KEGG" id="pdx:Psed_0835"/>
<dbReference type="InterPro" id="IPR023346">
    <property type="entry name" value="Lysozyme-like_dom_sf"/>
</dbReference>
<feature type="region of interest" description="Disordered" evidence="4">
    <location>
        <begin position="185"/>
        <end position="244"/>
    </location>
</feature>
<dbReference type="PROSITE" id="PS51109">
    <property type="entry name" value="G5"/>
    <property type="match status" value="1"/>
</dbReference>
<feature type="region of interest" description="Disordered" evidence="4">
    <location>
        <begin position="297"/>
        <end position="349"/>
    </location>
</feature>
<keyword evidence="7" id="KW-1185">Reference proteome</keyword>
<evidence type="ECO:0000313" key="6">
    <source>
        <dbReference type="EMBL" id="AEA23090.1"/>
    </source>
</evidence>
<dbReference type="Gene3D" id="1.10.530.10">
    <property type="match status" value="1"/>
</dbReference>
<dbReference type="GO" id="GO:0016787">
    <property type="term" value="F:hydrolase activity"/>
    <property type="evidence" value="ECO:0007669"/>
    <property type="project" value="UniProtKB-KW"/>
</dbReference>
<accession>F4CQS2</accession>
<feature type="domain" description="G5" evidence="5">
    <location>
        <begin position="545"/>
        <end position="625"/>
    </location>
</feature>
<sequence>MAVVDVSSRLPRRPHLGYAPEDGAAGFFPGPDGPRDEDFDPRARADALLARLGATGAPATGGWFAEPRRAAPHLGYLDDEVDDLGAWDEDHSWDDDPRGAADPLDPPLPGGAYRQQPYLAVDPRDEPDGPVGGYDPDEPVTGWFPVARLDEAPPVERRVHLDPPTHEAIDPSAHPAYATDWFAVPAPSRPVDDHPSTDHPSTDHPSTDRFRRVDARSGPSSWAEPGTVTLDPFAGAPRTRPVDPSTVEGLVGHPAELDEEQDTAVGAAPLGVAPLGVDPLGAAPADAGAADTAVDVPARTRRDLPAGLTDPADVERLTRPARPRTAGRPAPPTRTEAAPAETAEDTGGRSRTVVRATALAALVTLTAGSGTALAMDKTVTVTVDGKERVVHTFAGDVEGALAAAGVQTGPQDKVSAAPDAPIASGDTITVDRGRPLTLIEGGQRREVWTTSDMVSEALAGLGLDAKPIQMSVAPGTEIPLSGMQLVLNVERTVTITDGSGAPVQVTTMAGTVGGLLAERGITLGADDAATPGIDAPLTDGMTIGVVRNTVGDIVVTRSIPPPVQTIEDPSMPRGTQQVVDPGKAGEQSSVVRVYSQNGKEIRREQVSAGSTVPPKPKIVKVGTGNTAPAAPAVSGGGAWDALAKCEAGGNWAINTGNGYYGGLQFDAQTWRAYGGTQYAPLPHQATREQQIAVATKVRDARGGYSAWPACSRKLGLR</sequence>
<dbReference type="EMBL" id="CP002593">
    <property type="protein sequence ID" value="AEA23090.1"/>
    <property type="molecule type" value="Genomic_DNA"/>
</dbReference>
<keyword evidence="3" id="KW-0378">Hydrolase</keyword>
<feature type="compositionally biased region" description="Basic and acidic residues" evidence="4">
    <location>
        <begin position="88"/>
        <end position="99"/>
    </location>
</feature>
<evidence type="ECO:0000256" key="1">
    <source>
        <dbReference type="ARBA" id="ARBA00010830"/>
    </source>
</evidence>
<dbReference type="Pfam" id="PF06737">
    <property type="entry name" value="Transglycosylas"/>
    <property type="match status" value="1"/>
</dbReference>
<comment type="similarity">
    <text evidence="1">Belongs to the transglycosylase family. Rpf subfamily.</text>
</comment>
<keyword evidence="2" id="KW-0732">Signal</keyword>
<dbReference type="InterPro" id="IPR010618">
    <property type="entry name" value="RPF"/>
</dbReference>
<dbReference type="OrthoDB" id="1404170at2"/>
<evidence type="ECO:0000313" key="7">
    <source>
        <dbReference type="Proteomes" id="UP000007809"/>
    </source>
</evidence>
<dbReference type="InterPro" id="IPR011098">
    <property type="entry name" value="G5_dom"/>
</dbReference>
<proteinExistence type="inferred from homology"/>
<dbReference type="InterPro" id="IPR051933">
    <property type="entry name" value="Resuscitation_pf_RpfB"/>
</dbReference>
<evidence type="ECO:0000256" key="2">
    <source>
        <dbReference type="ARBA" id="ARBA00022729"/>
    </source>
</evidence>
<name>F4CQS2_PSEUX</name>
<evidence type="ECO:0000256" key="3">
    <source>
        <dbReference type="ARBA" id="ARBA00022801"/>
    </source>
</evidence>
<dbReference type="Gene3D" id="2.20.230.10">
    <property type="entry name" value="Resuscitation-promoting factor rpfb"/>
    <property type="match status" value="1"/>
</dbReference>
<feature type="region of interest" description="Disordered" evidence="4">
    <location>
        <begin position="560"/>
        <end position="588"/>
    </location>
</feature>
<feature type="region of interest" description="Disordered" evidence="4">
    <location>
        <begin position="1"/>
        <end position="40"/>
    </location>
</feature>
<dbReference type="STRING" id="675635.Psed_0835"/>
<dbReference type="SUPFAM" id="SSF53955">
    <property type="entry name" value="Lysozyme-like"/>
    <property type="match status" value="1"/>
</dbReference>
<dbReference type="AlphaFoldDB" id="F4CQS2"/>
<feature type="region of interest" description="Disordered" evidence="4">
    <location>
        <begin position="87"/>
        <end position="115"/>
    </location>
</feature>
<dbReference type="Pfam" id="PF07501">
    <property type="entry name" value="G5"/>
    <property type="match status" value="1"/>
</dbReference>
<dbReference type="HOGENOM" id="CLU_385364_0_0_11"/>
<dbReference type="PANTHER" id="PTHR39160:SF4">
    <property type="entry name" value="RESUSCITATION-PROMOTING FACTOR RPFB"/>
    <property type="match status" value="1"/>
</dbReference>
<reference evidence="6 7" key="1">
    <citation type="journal article" date="2011" name="J. Bacteriol.">
        <title>Genome sequence of the 1,4-dioxane-degrading Pseudonocardia dioxanivorans strain CB1190.</title>
        <authorList>
            <person name="Sales C.M."/>
            <person name="Mahendra S."/>
            <person name="Grostern A."/>
            <person name="Parales R.E."/>
            <person name="Goodwin L.A."/>
            <person name="Woyke T."/>
            <person name="Nolan M."/>
            <person name="Lapidus A."/>
            <person name="Chertkov O."/>
            <person name="Ovchinnikova G."/>
            <person name="Sczyrba A."/>
            <person name="Alvarez-Cohen L."/>
        </authorList>
    </citation>
    <scope>NUCLEOTIDE SEQUENCE [LARGE SCALE GENOMIC DNA]</scope>
    <source>
        <strain evidence="7">ATCC 55486 / DSM 44775 / JCM 13855 / CB1190</strain>
    </source>
</reference>
<feature type="compositionally biased region" description="Basic and acidic residues" evidence="4">
    <location>
        <begin position="190"/>
        <end position="215"/>
    </location>
</feature>
<dbReference type="CDD" id="cd13925">
    <property type="entry name" value="RPF"/>
    <property type="match status" value="1"/>
</dbReference>
<organism evidence="6 7">
    <name type="scientific">Pseudonocardia dioxanivorans (strain ATCC 55486 / DSM 44775 / JCM 13855 / CB1190)</name>
    <dbReference type="NCBI Taxonomy" id="675635"/>
    <lineage>
        <taxon>Bacteria</taxon>
        <taxon>Bacillati</taxon>
        <taxon>Actinomycetota</taxon>
        <taxon>Actinomycetes</taxon>
        <taxon>Pseudonocardiales</taxon>
        <taxon>Pseudonocardiaceae</taxon>
        <taxon>Pseudonocardia</taxon>
    </lineage>
</organism>
<dbReference type="Proteomes" id="UP000007809">
    <property type="component" value="Chromosome"/>
</dbReference>
<dbReference type="PANTHER" id="PTHR39160">
    <property type="entry name" value="CELL WALL-BINDING PROTEIN YOCH"/>
    <property type="match status" value="1"/>
</dbReference>
<dbReference type="eggNOG" id="COG3583">
    <property type="taxonomic scope" value="Bacteria"/>
</dbReference>
<gene>
    <name evidence="6" type="ordered locus">Psed_0835</name>
</gene>